<evidence type="ECO:0000313" key="2">
    <source>
        <dbReference type="EMBL" id="CBF74708.1"/>
    </source>
</evidence>
<dbReference type="AlphaFoldDB" id="Q5B5T0"/>
<name>Q5B5T0_EMENI</name>
<feature type="compositionally biased region" description="Polar residues" evidence="1">
    <location>
        <begin position="193"/>
        <end position="209"/>
    </location>
</feature>
<reference evidence="3" key="2">
    <citation type="journal article" date="2009" name="Fungal Genet. Biol.">
        <title>The 2008 update of the Aspergillus nidulans genome annotation: a community effort.</title>
        <authorList>
            <person name="Wortman J.R."/>
            <person name="Gilsenan J.M."/>
            <person name="Joardar V."/>
            <person name="Deegan J."/>
            <person name="Clutterbuck J."/>
            <person name="Andersen M.R."/>
            <person name="Archer D."/>
            <person name="Bencina M."/>
            <person name="Braus G."/>
            <person name="Coutinho P."/>
            <person name="von Dohren H."/>
            <person name="Doonan J."/>
            <person name="Driessen A.J."/>
            <person name="Durek P."/>
            <person name="Espeso E."/>
            <person name="Fekete E."/>
            <person name="Flipphi M."/>
            <person name="Estrada C.G."/>
            <person name="Geysens S."/>
            <person name="Goldman G."/>
            <person name="de Groot P.W."/>
            <person name="Hansen K."/>
            <person name="Harris S.D."/>
            <person name="Heinekamp T."/>
            <person name="Helmstaedt K."/>
            <person name="Henrissat B."/>
            <person name="Hofmann G."/>
            <person name="Homan T."/>
            <person name="Horio T."/>
            <person name="Horiuchi H."/>
            <person name="James S."/>
            <person name="Jones M."/>
            <person name="Karaffa L."/>
            <person name="Karanyi Z."/>
            <person name="Kato M."/>
            <person name="Keller N."/>
            <person name="Kelly D.E."/>
            <person name="Kiel J.A."/>
            <person name="Kim J.M."/>
            <person name="van der Klei I.J."/>
            <person name="Klis F.M."/>
            <person name="Kovalchuk A."/>
            <person name="Krasevec N."/>
            <person name="Kubicek C.P."/>
            <person name="Liu B."/>
            <person name="Maccabe A."/>
            <person name="Meyer V."/>
            <person name="Mirabito P."/>
            <person name="Miskei M."/>
            <person name="Mos M."/>
            <person name="Mullins J."/>
            <person name="Nelson D.R."/>
            <person name="Nielsen J."/>
            <person name="Oakley B.R."/>
            <person name="Osmani S.A."/>
            <person name="Pakula T."/>
            <person name="Paszewski A."/>
            <person name="Paulsen I."/>
            <person name="Pilsyk S."/>
            <person name="Pocsi I."/>
            <person name="Punt P.J."/>
            <person name="Ram A.F."/>
            <person name="Ren Q."/>
            <person name="Robellet X."/>
            <person name="Robson G."/>
            <person name="Seiboth B."/>
            <person name="van Solingen P."/>
            <person name="Specht T."/>
            <person name="Sun J."/>
            <person name="Taheri-Talesh N."/>
            <person name="Takeshita N."/>
            <person name="Ussery D."/>
            <person name="vanKuyk P.A."/>
            <person name="Visser H."/>
            <person name="van de Vondervoort P.J."/>
            <person name="de Vries R.P."/>
            <person name="Walton J."/>
            <person name="Xiang X."/>
            <person name="Xiong Y."/>
            <person name="Zeng A.P."/>
            <person name="Brandt B.W."/>
            <person name="Cornell M.J."/>
            <person name="van den Hondel C.A."/>
            <person name="Visser J."/>
            <person name="Oliver S.G."/>
            <person name="Turner G."/>
        </authorList>
    </citation>
    <scope>GENOME REANNOTATION</scope>
    <source>
        <strain evidence="3">FGSC A4 / ATCC 38163 / CBS 112.46 / NRRL 194 / M139</strain>
    </source>
</reference>
<keyword evidence="3" id="KW-1185">Reference proteome</keyword>
<accession>C8V5A8</accession>
<feature type="compositionally biased region" description="Polar residues" evidence="1">
    <location>
        <begin position="119"/>
        <end position="134"/>
    </location>
</feature>
<evidence type="ECO:0000256" key="1">
    <source>
        <dbReference type="SAM" id="MobiDB-lite"/>
    </source>
</evidence>
<dbReference type="PANTHER" id="PTHR42070">
    <property type="entry name" value="FILAMENT ASSOCIATED PROTEIN, PUTATIVE (AFU_ORTHOLOGUE AFUA_8G06630)-RELATED"/>
    <property type="match status" value="1"/>
</dbReference>
<feature type="region of interest" description="Disordered" evidence="1">
    <location>
        <begin position="1"/>
        <end position="30"/>
    </location>
</feature>
<proteinExistence type="predicted"/>
<dbReference type="PANTHER" id="PTHR42070:SF1">
    <property type="entry name" value="FILAMENT ASSOCIATED PROTEIN, PUTATIVE (AFU_ORTHOLOGUE AFUA_8G06630)-RELATED"/>
    <property type="match status" value="1"/>
</dbReference>
<organism evidence="2 3">
    <name type="scientific">Emericella nidulans (strain FGSC A4 / ATCC 38163 / CBS 112.46 / NRRL 194 / M139)</name>
    <name type="common">Aspergillus nidulans</name>
    <dbReference type="NCBI Taxonomy" id="227321"/>
    <lineage>
        <taxon>Eukaryota</taxon>
        <taxon>Fungi</taxon>
        <taxon>Dikarya</taxon>
        <taxon>Ascomycota</taxon>
        <taxon>Pezizomycotina</taxon>
        <taxon>Eurotiomycetes</taxon>
        <taxon>Eurotiomycetidae</taxon>
        <taxon>Eurotiales</taxon>
        <taxon>Aspergillaceae</taxon>
        <taxon>Aspergillus</taxon>
        <taxon>Aspergillus subgen. Nidulantes</taxon>
    </lineage>
</organism>
<gene>
    <name evidence="2" type="ORF">ANIA_04100</name>
</gene>
<reference evidence="3" key="1">
    <citation type="journal article" date="2005" name="Nature">
        <title>Sequencing of Aspergillus nidulans and comparative analysis with A. fumigatus and A. oryzae.</title>
        <authorList>
            <person name="Galagan J.E."/>
            <person name="Calvo S.E."/>
            <person name="Cuomo C."/>
            <person name="Ma L.J."/>
            <person name="Wortman J.R."/>
            <person name="Batzoglou S."/>
            <person name="Lee S.I."/>
            <person name="Basturkmen M."/>
            <person name="Spevak C.C."/>
            <person name="Clutterbuck J."/>
            <person name="Kapitonov V."/>
            <person name="Jurka J."/>
            <person name="Scazzocchio C."/>
            <person name="Farman M."/>
            <person name="Butler J."/>
            <person name="Purcell S."/>
            <person name="Harris S."/>
            <person name="Braus G.H."/>
            <person name="Draht O."/>
            <person name="Busch S."/>
            <person name="D'Enfert C."/>
            <person name="Bouchier C."/>
            <person name="Goldman G.H."/>
            <person name="Bell-Pedersen D."/>
            <person name="Griffiths-Jones S."/>
            <person name="Doonan J.H."/>
            <person name="Yu J."/>
            <person name="Vienken K."/>
            <person name="Pain A."/>
            <person name="Freitag M."/>
            <person name="Selker E.U."/>
            <person name="Archer D.B."/>
            <person name="Penalva M.A."/>
            <person name="Oakley B.R."/>
            <person name="Momany M."/>
            <person name="Tanaka T."/>
            <person name="Kumagai T."/>
            <person name="Asai K."/>
            <person name="Machida M."/>
            <person name="Nierman W.C."/>
            <person name="Denning D.W."/>
            <person name="Caddick M."/>
            <person name="Hynes M."/>
            <person name="Paoletti M."/>
            <person name="Fischer R."/>
            <person name="Miller B."/>
            <person name="Dyer P."/>
            <person name="Sachs M.S."/>
            <person name="Osmani S.A."/>
            <person name="Birren B.W."/>
        </authorList>
    </citation>
    <scope>NUCLEOTIDE SEQUENCE [LARGE SCALE GENOMIC DNA]</scope>
    <source>
        <strain evidence="3">FGSC A4 / ATCC 38163 / CBS 112.46 / NRRL 194 / M139</strain>
    </source>
</reference>
<dbReference type="CDD" id="cd14688">
    <property type="entry name" value="bZIP_YAP"/>
    <property type="match status" value="1"/>
</dbReference>
<feature type="region of interest" description="Disordered" evidence="1">
    <location>
        <begin position="104"/>
        <end position="209"/>
    </location>
</feature>
<dbReference type="RefSeq" id="XP_661704.1">
    <property type="nucleotide sequence ID" value="XM_656612.1"/>
</dbReference>
<dbReference type="OrthoDB" id="4505928at2759"/>
<dbReference type="STRING" id="227321.Q5B5T0"/>
<dbReference type="Proteomes" id="UP000000560">
    <property type="component" value="Chromosome II"/>
</dbReference>
<feature type="compositionally biased region" description="Polar residues" evidence="1">
    <location>
        <begin position="146"/>
        <end position="155"/>
    </location>
</feature>
<dbReference type="eggNOG" id="ENOG502TI4Z">
    <property type="taxonomic scope" value="Eukaryota"/>
</dbReference>
<sequence length="209" mass="23873">MTSALEKKRLDKLARVRENQRKSRARRQDHLQDLERKVLSLQQELDRRDVEHRLAAQRLEAENKRLRDLHFFLGVPPNALEEYLRMVDNPVAAQKVAIPAIRRDPSEARSRVAEVKSEPSCSTEQSPRSESVPSQEPVIGACKPSANKNESQSRPQYDILRHRREAREPVQRSRTGRLRNPAKATKGVHPQQLRRSLQSAESGSISSLG</sequence>
<evidence type="ECO:0008006" key="4">
    <source>
        <dbReference type="Google" id="ProtNLM"/>
    </source>
</evidence>
<accession>Q5B5T0</accession>
<dbReference type="KEGG" id="ani:ANIA_04100"/>
<dbReference type="HOGENOM" id="CLU_1315401_0_0_1"/>
<protein>
    <recommendedName>
        <fullName evidence="4">BZIP domain-containing protein</fullName>
    </recommendedName>
</protein>
<evidence type="ECO:0000313" key="3">
    <source>
        <dbReference type="Proteomes" id="UP000000560"/>
    </source>
</evidence>
<feature type="compositionally biased region" description="Basic and acidic residues" evidence="1">
    <location>
        <begin position="104"/>
        <end position="117"/>
    </location>
</feature>
<dbReference type="EMBL" id="BN001302">
    <property type="protein sequence ID" value="CBF74708.1"/>
    <property type="molecule type" value="Genomic_DNA"/>
</dbReference>
<dbReference type="GeneID" id="2873522"/>
<dbReference type="InParanoid" id="Q5B5T0"/>